<evidence type="ECO:0000259" key="1">
    <source>
        <dbReference type="Pfam" id="PF01261"/>
    </source>
</evidence>
<dbReference type="GO" id="GO:0016853">
    <property type="term" value="F:isomerase activity"/>
    <property type="evidence" value="ECO:0007669"/>
    <property type="project" value="UniProtKB-KW"/>
</dbReference>
<reference evidence="2" key="1">
    <citation type="submission" date="2021-12" db="EMBL/GenBank/DDBJ databases">
        <title>Alicyclobacillaceae gen. nov., sp. nov., isolated from chalcocite enrichment system.</title>
        <authorList>
            <person name="Jiang Z."/>
        </authorList>
    </citation>
    <scope>NUCLEOTIDE SEQUENCE</scope>
    <source>
        <strain evidence="2">MYW30-H2</strain>
    </source>
</reference>
<accession>A0ABY4CMB2</accession>
<dbReference type="InterPro" id="IPR050312">
    <property type="entry name" value="IolE/XylAMocC-like"/>
</dbReference>
<protein>
    <submittedName>
        <fullName evidence="2">Sugar phosphate isomerase/epimerase</fullName>
    </submittedName>
</protein>
<dbReference type="PANTHER" id="PTHR12110">
    <property type="entry name" value="HYDROXYPYRUVATE ISOMERASE"/>
    <property type="match status" value="1"/>
</dbReference>
<evidence type="ECO:0000313" key="2">
    <source>
        <dbReference type="EMBL" id="UOF91144.1"/>
    </source>
</evidence>
<dbReference type="SUPFAM" id="SSF51658">
    <property type="entry name" value="Xylose isomerase-like"/>
    <property type="match status" value="1"/>
</dbReference>
<dbReference type="PANTHER" id="PTHR12110:SF48">
    <property type="entry name" value="BLL3656 PROTEIN"/>
    <property type="match status" value="1"/>
</dbReference>
<proteinExistence type="predicted"/>
<organism evidence="2 3">
    <name type="scientific">Fodinisporobacter ferrooxydans</name>
    <dbReference type="NCBI Taxonomy" id="2901836"/>
    <lineage>
        <taxon>Bacteria</taxon>
        <taxon>Bacillati</taxon>
        <taxon>Bacillota</taxon>
        <taxon>Bacilli</taxon>
        <taxon>Bacillales</taxon>
        <taxon>Alicyclobacillaceae</taxon>
        <taxon>Fodinisporobacter</taxon>
    </lineage>
</organism>
<dbReference type="InterPro" id="IPR036237">
    <property type="entry name" value="Xyl_isomerase-like_sf"/>
</dbReference>
<dbReference type="Gene3D" id="3.20.20.150">
    <property type="entry name" value="Divalent-metal-dependent TIM barrel enzymes"/>
    <property type="match status" value="1"/>
</dbReference>
<name>A0ABY4CMB2_9BACL</name>
<keyword evidence="3" id="KW-1185">Reference proteome</keyword>
<dbReference type="PROSITE" id="PS51257">
    <property type="entry name" value="PROKAR_LIPOPROTEIN"/>
    <property type="match status" value="1"/>
</dbReference>
<evidence type="ECO:0000313" key="3">
    <source>
        <dbReference type="Proteomes" id="UP000830167"/>
    </source>
</evidence>
<dbReference type="RefSeq" id="WP_347437836.1">
    <property type="nucleotide sequence ID" value="NZ_CP089291.1"/>
</dbReference>
<dbReference type="Proteomes" id="UP000830167">
    <property type="component" value="Chromosome"/>
</dbReference>
<feature type="domain" description="Xylose isomerase-like TIM barrel" evidence="1">
    <location>
        <begin position="23"/>
        <end position="253"/>
    </location>
</feature>
<dbReference type="EMBL" id="CP089291">
    <property type="protein sequence ID" value="UOF91144.1"/>
    <property type="molecule type" value="Genomic_DNA"/>
</dbReference>
<dbReference type="InterPro" id="IPR013022">
    <property type="entry name" value="Xyl_isomerase-like_TIM-brl"/>
</dbReference>
<dbReference type="Pfam" id="PF01261">
    <property type="entry name" value="AP_endonuc_2"/>
    <property type="match status" value="1"/>
</dbReference>
<sequence>MARKFSLAHLTVLGCTPPEMTYIAARAGYDFVSFRPIGLGTINEPQYPLAEDKVMLRQTKAALAETGLKLLDIEMVRIYDGLDPKIYLPAMEVAAELGGRHVLTTASTNDRNFVIDCFSELCDMAKPFGLTMDLEFITWYDLATLQEALDIVRTANRENGGIIIDTLHFNRSHVRLEELDDVPWEWLHFAHVCDAPREIPTTKEGLIHTAREERLYLGEGGIDVAGILNRIPEIPYSLEIPHAKRTQELGYEEFARHCLQIAKDYLDTHPRG</sequence>
<keyword evidence="2" id="KW-0413">Isomerase</keyword>
<gene>
    <name evidence="2" type="ORF">LSG31_02465</name>
</gene>